<dbReference type="Proteomes" id="UP000014760">
    <property type="component" value="Unassembled WGS sequence"/>
</dbReference>
<dbReference type="GO" id="GO:0006511">
    <property type="term" value="P:ubiquitin-dependent protein catabolic process"/>
    <property type="evidence" value="ECO:0007669"/>
    <property type="project" value="TreeGrafter"/>
</dbReference>
<feature type="domain" description="RING-type" evidence="4">
    <location>
        <begin position="141"/>
        <end position="182"/>
    </location>
</feature>
<dbReference type="SUPFAM" id="SSF57756">
    <property type="entry name" value="Retrovirus zinc finger-like domains"/>
    <property type="match status" value="1"/>
</dbReference>
<dbReference type="GO" id="GO:0003676">
    <property type="term" value="F:nucleic acid binding"/>
    <property type="evidence" value="ECO:0007669"/>
    <property type="project" value="InterPro"/>
</dbReference>
<dbReference type="CDD" id="cd16620">
    <property type="entry name" value="vRING-HC-C4C4_RBBP6"/>
    <property type="match status" value="1"/>
</dbReference>
<dbReference type="Gene3D" id="3.30.40.10">
    <property type="entry name" value="Zinc/RING finger domain, C3HC4 (zinc finger)"/>
    <property type="match status" value="1"/>
</dbReference>
<evidence type="ECO:0000313" key="6">
    <source>
        <dbReference type="EnsemblMetazoa" id="CapteP91922"/>
    </source>
</evidence>
<dbReference type="SUPFAM" id="SSF57850">
    <property type="entry name" value="RING/U-box"/>
    <property type="match status" value="1"/>
</dbReference>
<keyword evidence="1 3" id="KW-0863">Zinc-finger</keyword>
<reference evidence="5 7" key="2">
    <citation type="journal article" date="2013" name="Nature">
        <title>Insights into bilaterian evolution from three spiralian genomes.</title>
        <authorList>
            <person name="Simakov O."/>
            <person name="Marletaz F."/>
            <person name="Cho S.J."/>
            <person name="Edsinger-Gonzales E."/>
            <person name="Havlak P."/>
            <person name="Hellsten U."/>
            <person name="Kuo D.H."/>
            <person name="Larsson T."/>
            <person name="Lv J."/>
            <person name="Arendt D."/>
            <person name="Savage R."/>
            <person name="Osoegawa K."/>
            <person name="de Jong P."/>
            <person name="Grimwood J."/>
            <person name="Chapman J.A."/>
            <person name="Shapiro H."/>
            <person name="Aerts A."/>
            <person name="Otillar R.P."/>
            <person name="Terry A.Y."/>
            <person name="Boore J.L."/>
            <person name="Grigoriev I.V."/>
            <person name="Lindberg D.R."/>
            <person name="Seaver E.C."/>
            <person name="Weisblat D.A."/>
            <person name="Putnam N.H."/>
            <person name="Rokhsar D.S."/>
        </authorList>
    </citation>
    <scope>NUCLEOTIDE SEQUENCE</scope>
    <source>
        <strain evidence="5 7">I ESC-2004</strain>
    </source>
</reference>
<dbReference type="EnsemblMetazoa" id="CapteT91922">
    <property type="protein sequence ID" value="CapteP91922"/>
    <property type="gene ID" value="CapteG91922"/>
</dbReference>
<reference evidence="7" key="1">
    <citation type="submission" date="2012-12" db="EMBL/GenBank/DDBJ databases">
        <authorList>
            <person name="Hellsten U."/>
            <person name="Grimwood J."/>
            <person name="Chapman J.A."/>
            <person name="Shapiro H."/>
            <person name="Aerts A."/>
            <person name="Otillar R.P."/>
            <person name="Terry A.Y."/>
            <person name="Boore J.L."/>
            <person name="Simakov O."/>
            <person name="Marletaz F."/>
            <person name="Cho S.-J."/>
            <person name="Edsinger-Gonzales E."/>
            <person name="Havlak P."/>
            <person name="Kuo D.-H."/>
            <person name="Larsson T."/>
            <person name="Lv J."/>
            <person name="Arendt D."/>
            <person name="Savage R."/>
            <person name="Osoegawa K."/>
            <person name="de Jong P."/>
            <person name="Lindberg D.R."/>
            <person name="Seaver E.C."/>
            <person name="Weisblat D.A."/>
            <person name="Putnam N.H."/>
            <person name="Grigoriev I.V."/>
            <person name="Rokhsar D.S."/>
        </authorList>
    </citation>
    <scope>NUCLEOTIDE SEQUENCE</scope>
    <source>
        <strain evidence="7">I ESC-2004</strain>
    </source>
</reference>
<reference evidence="6" key="3">
    <citation type="submission" date="2015-06" db="UniProtKB">
        <authorList>
            <consortium name="EnsemblMetazoa"/>
        </authorList>
    </citation>
    <scope>IDENTIFICATION</scope>
</reference>
<dbReference type="EMBL" id="AMQN01022053">
    <property type="status" value="NOT_ANNOTATED_CDS"/>
    <property type="molecule type" value="Genomic_DNA"/>
</dbReference>
<evidence type="ECO:0000256" key="1">
    <source>
        <dbReference type="ARBA" id="ARBA00022771"/>
    </source>
</evidence>
<evidence type="ECO:0000313" key="7">
    <source>
        <dbReference type="Proteomes" id="UP000014760"/>
    </source>
</evidence>
<dbReference type="GO" id="GO:0008270">
    <property type="term" value="F:zinc ion binding"/>
    <property type="evidence" value="ECO:0007669"/>
    <property type="project" value="UniProtKB-KW"/>
</dbReference>
<name>R7UNT2_CAPTE</name>
<dbReference type="OrthoDB" id="106784at2759"/>
<evidence type="ECO:0000256" key="3">
    <source>
        <dbReference type="PROSITE-ProRule" id="PRU00175"/>
    </source>
</evidence>
<dbReference type="GO" id="GO:0005634">
    <property type="term" value="C:nucleus"/>
    <property type="evidence" value="ECO:0007669"/>
    <property type="project" value="TreeGrafter"/>
</dbReference>
<sequence length="261" mass="28297">TADLASANATEEDKILAMMHQSTKAYDPSNYLVTQTSDGVPPSGYICHSCNIPGHYIHNCTLKKNSQGPRPKRSAGIPASFLTPVEDASQPGALLLQSGGYAVPKVSAAAYKEKKIELPPFLPRKEQPAKKEKEIPDDLVCSLCQQLMTDAVSIVCCGENFCDECIRDSLLASETHTCPRCNREWQSPDRLVPNQYIRTGVTNHLNAVGYADVVASIKYSEPPLFASKSAESINDFNASSTVSSPRIASNKASCQIHLLVI</sequence>
<dbReference type="STRING" id="283909.R7UNT2"/>
<keyword evidence="2" id="KW-0862">Zinc</keyword>
<dbReference type="HOGENOM" id="CLU_093366_0_0_1"/>
<dbReference type="Gene3D" id="4.10.60.10">
    <property type="entry name" value="Zinc finger, CCHC-type"/>
    <property type="match status" value="1"/>
</dbReference>
<protein>
    <recommendedName>
        <fullName evidence="4">RING-type domain-containing protein</fullName>
    </recommendedName>
</protein>
<evidence type="ECO:0000259" key="4">
    <source>
        <dbReference type="PROSITE" id="PS50089"/>
    </source>
</evidence>
<dbReference type="GO" id="GO:0061630">
    <property type="term" value="F:ubiquitin protein ligase activity"/>
    <property type="evidence" value="ECO:0007669"/>
    <property type="project" value="InterPro"/>
</dbReference>
<dbReference type="PROSITE" id="PS50089">
    <property type="entry name" value="ZF_RING_2"/>
    <property type="match status" value="1"/>
</dbReference>
<dbReference type="InterPro" id="IPR033489">
    <property type="entry name" value="RBBP6"/>
</dbReference>
<dbReference type="InterPro" id="IPR036875">
    <property type="entry name" value="Znf_CCHC_sf"/>
</dbReference>
<dbReference type="InterPro" id="IPR013083">
    <property type="entry name" value="Znf_RING/FYVE/PHD"/>
</dbReference>
<accession>R7UNT2</accession>
<dbReference type="InterPro" id="IPR001841">
    <property type="entry name" value="Znf_RING"/>
</dbReference>
<gene>
    <name evidence="5" type="ORF">CAPTEDRAFT_91922</name>
</gene>
<proteinExistence type="predicted"/>
<dbReference type="GO" id="GO:0006397">
    <property type="term" value="P:mRNA processing"/>
    <property type="evidence" value="ECO:0007669"/>
    <property type="project" value="InterPro"/>
</dbReference>
<keyword evidence="7" id="KW-1185">Reference proteome</keyword>
<dbReference type="EMBL" id="KB299546">
    <property type="protein sequence ID" value="ELU07885.1"/>
    <property type="molecule type" value="Genomic_DNA"/>
</dbReference>
<dbReference type="PANTHER" id="PTHR15439">
    <property type="entry name" value="RETINOBLASTOMA-BINDING PROTEIN 6"/>
    <property type="match status" value="1"/>
</dbReference>
<dbReference type="GO" id="GO:0016567">
    <property type="term" value="P:protein ubiquitination"/>
    <property type="evidence" value="ECO:0007669"/>
    <property type="project" value="InterPro"/>
</dbReference>
<evidence type="ECO:0000256" key="2">
    <source>
        <dbReference type="ARBA" id="ARBA00022833"/>
    </source>
</evidence>
<dbReference type="AlphaFoldDB" id="R7UNT2"/>
<keyword evidence="1 3" id="KW-0479">Metal-binding</keyword>
<organism evidence="5">
    <name type="scientific">Capitella teleta</name>
    <name type="common">Polychaete worm</name>
    <dbReference type="NCBI Taxonomy" id="283909"/>
    <lineage>
        <taxon>Eukaryota</taxon>
        <taxon>Metazoa</taxon>
        <taxon>Spiralia</taxon>
        <taxon>Lophotrochozoa</taxon>
        <taxon>Annelida</taxon>
        <taxon>Polychaeta</taxon>
        <taxon>Sedentaria</taxon>
        <taxon>Scolecida</taxon>
        <taxon>Capitellidae</taxon>
        <taxon>Capitella</taxon>
    </lineage>
</organism>
<dbReference type="OMA" id="MIRIYIT"/>
<evidence type="ECO:0000313" key="5">
    <source>
        <dbReference type="EMBL" id="ELU07885.1"/>
    </source>
</evidence>
<feature type="non-terminal residue" evidence="5">
    <location>
        <position position="1"/>
    </location>
</feature>
<dbReference type="PANTHER" id="PTHR15439:SF0">
    <property type="entry name" value="CELL DIVISION CYCLE AND APOPTOSIS REGULATOR PROTEIN 1-RELATED"/>
    <property type="match status" value="1"/>
</dbReference>